<dbReference type="PANTHER" id="PTHR46796">
    <property type="entry name" value="HTH-TYPE TRANSCRIPTIONAL ACTIVATOR RHAS-RELATED"/>
    <property type="match status" value="1"/>
</dbReference>
<gene>
    <name evidence="5" type="ORF">EV378_0095</name>
</gene>
<evidence type="ECO:0000256" key="2">
    <source>
        <dbReference type="ARBA" id="ARBA00023125"/>
    </source>
</evidence>
<dbReference type="SMART" id="SM00342">
    <property type="entry name" value="HTH_ARAC"/>
    <property type="match status" value="1"/>
</dbReference>
<sequence>MTRSGPARDPLPVERDSRGIVSPSRFAEVAGLHKFPAPEPLTGLVRQFWVLRWALPSGVEHTQDVLSHPGANLSIGSTEADPDAVEARLYGVTRDLFRRVLRRRGWTIAATTWPGGLGAFLTFPAQDCTDRVLRPEDTLGLEGPALIDAVTAPHDDTARVAALADALTSVLHRAPAGRVEAAHEVAAVARIAETDRGLRRVEQLADAAGVGTRTLQRLFREYAGVSPTWMLRRYRLLDAAERVRGGEVVNWADVAGELGFSDQAHLVREFHAAIGETPEAYARQQRPGAGR</sequence>
<reference evidence="5 6" key="1">
    <citation type="submission" date="2019-03" db="EMBL/GenBank/DDBJ databases">
        <title>Sequencing the genomes of 1000 actinobacteria strains.</title>
        <authorList>
            <person name="Klenk H.-P."/>
        </authorList>
    </citation>
    <scope>NUCLEOTIDE SEQUENCE [LARGE SCALE GENOMIC DNA]</scope>
    <source>
        <strain evidence="5 6">DSM 44969</strain>
    </source>
</reference>
<keyword evidence="2" id="KW-0238">DNA-binding</keyword>
<keyword evidence="6" id="KW-1185">Reference proteome</keyword>
<keyword evidence="1" id="KW-0805">Transcription regulation</keyword>
<dbReference type="InterPro" id="IPR018060">
    <property type="entry name" value="HTH_AraC"/>
</dbReference>
<keyword evidence="3" id="KW-0804">Transcription</keyword>
<evidence type="ECO:0000313" key="5">
    <source>
        <dbReference type="EMBL" id="TCK24323.1"/>
    </source>
</evidence>
<dbReference type="InterPro" id="IPR009057">
    <property type="entry name" value="Homeodomain-like_sf"/>
</dbReference>
<name>A0A4R1HSS6_PSEEN</name>
<evidence type="ECO:0000256" key="1">
    <source>
        <dbReference type="ARBA" id="ARBA00023015"/>
    </source>
</evidence>
<dbReference type="GO" id="GO:0003700">
    <property type="term" value="F:DNA-binding transcription factor activity"/>
    <property type="evidence" value="ECO:0007669"/>
    <property type="project" value="InterPro"/>
</dbReference>
<dbReference type="EMBL" id="SMFZ01000001">
    <property type="protein sequence ID" value="TCK24323.1"/>
    <property type="molecule type" value="Genomic_DNA"/>
</dbReference>
<dbReference type="Gene3D" id="1.10.10.60">
    <property type="entry name" value="Homeodomain-like"/>
    <property type="match status" value="1"/>
</dbReference>
<dbReference type="Pfam" id="PF12833">
    <property type="entry name" value="HTH_18"/>
    <property type="match status" value="1"/>
</dbReference>
<feature type="domain" description="HTH araC/xylS-type" evidence="4">
    <location>
        <begin position="183"/>
        <end position="284"/>
    </location>
</feature>
<dbReference type="GO" id="GO:0043565">
    <property type="term" value="F:sequence-specific DNA binding"/>
    <property type="evidence" value="ECO:0007669"/>
    <property type="project" value="InterPro"/>
</dbReference>
<dbReference type="PANTHER" id="PTHR46796:SF15">
    <property type="entry name" value="BLL1074 PROTEIN"/>
    <property type="match status" value="1"/>
</dbReference>
<evidence type="ECO:0000256" key="3">
    <source>
        <dbReference type="ARBA" id="ARBA00023163"/>
    </source>
</evidence>
<protein>
    <submittedName>
        <fullName evidence="5">AraC family transcriptional regulator</fullName>
    </submittedName>
</protein>
<proteinExistence type="predicted"/>
<dbReference type="InterPro" id="IPR050204">
    <property type="entry name" value="AraC_XylS_family_regulators"/>
</dbReference>
<evidence type="ECO:0000313" key="6">
    <source>
        <dbReference type="Proteomes" id="UP000295560"/>
    </source>
</evidence>
<accession>A0A4R1HSS6</accession>
<comment type="caution">
    <text evidence="5">The sequence shown here is derived from an EMBL/GenBank/DDBJ whole genome shotgun (WGS) entry which is preliminary data.</text>
</comment>
<evidence type="ECO:0000259" key="4">
    <source>
        <dbReference type="PROSITE" id="PS01124"/>
    </source>
</evidence>
<organism evidence="5 6">
    <name type="scientific">Pseudonocardia endophytica</name>
    <dbReference type="NCBI Taxonomy" id="401976"/>
    <lineage>
        <taxon>Bacteria</taxon>
        <taxon>Bacillati</taxon>
        <taxon>Actinomycetota</taxon>
        <taxon>Actinomycetes</taxon>
        <taxon>Pseudonocardiales</taxon>
        <taxon>Pseudonocardiaceae</taxon>
        <taxon>Pseudonocardia</taxon>
    </lineage>
</organism>
<dbReference type="RefSeq" id="WP_165922082.1">
    <property type="nucleotide sequence ID" value="NZ_SMFZ01000001.1"/>
</dbReference>
<dbReference type="Pfam" id="PF20240">
    <property type="entry name" value="DUF6597"/>
    <property type="match status" value="1"/>
</dbReference>
<dbReference type="PROSITE" id="PS01124">
    <property type="entry name" value="HTH_ARAC_FAMILY_2"/>
    <property type="match status" value="1"/>
</dbReference>
<dbReference type="AlphaFoldDB" id="A0A4R1HSS6"/>
<dbReference type="Proteomes" id="UP000295560">
    <property type="component" value="Unassembled WGS sequence"/>
</dbReference>
<dbReference type="InterPro" id="IPR046532">
    <property type="entry name" value="DUF6597"/>
</dbReference>
<dbReference type="SUPFAM" id="SSF46689">
    <property type="entry name" value="Homeodomain-like"/>
    <property type="match status" value="1"/>
</dbReference>